<keyword evidence="4 8" id="KW-0812">Transmembrane</keyword>
<feature type="transmembrane region" description="Helical" evidence="9">
    <location>
        <begin position="58"/>
        <end position="79"/>
    </location>
</feature>
<dbReference type="Pfam" id="PF00893">
    <property type="entry name" value="Multi_Drug_Res"/>
    <property type="match status" value="1"/>
</dbReference>
<dbReference type="OrthoDB" id="9808638at2"/>
<proteinExistence type="inferred from homology"/>
<evidence type="ECO:0000256" key="6">
    <source>
        <dbReference type="ARBA" id="ARBA00023136"/>
    </source>
</evidence>
<dbReference type="InterPro" id="IPR000390">
    <property type="entry name" value="Small_drug/metabolite_transptr"/>
</dbReference>
<dbReference type="EMBL" id="PHHA01000010">
    <property type="protein sequence ID" value="PJG85530.1"/>
    <property type="molecule type" value="Genomic_DNA"/>
</dbReference>
<comment type="similarity">
    <text evidence="7 8">Belongs to the drug/metabolite transporter (DMT) superfamily. Small multidrug resistance (SMR) (TC 2.A.7.1) family.</text>
</comment>
<dbReference type="GO" id="GO:0005886">
    <property type="term" value="C:plasma membrane"/>
    <property type="evidence" value="ECO:0007669"/>
    <property type="project" value="UniProtKB-SubCell"/>
</dbReference>
<keyword evidence="6 9" id="KW-0472">Membrane</keyword>
<comment type="caution">
    <text evidence="10">The sequence shown here is derived from an EMBL/GenBank/DDBJ whole genome shotgun (WGS) entry which is preliminary data.</text>
</comment>
<evidence type="ECO:0000256" key="9">
    <source>
        <dbReference type="SAM" id="Phobius"/>
    </source>
</evidence>
<keyword evidence="11" id="KW-1185">Reference proteome</keyword>
<evidence type="ECO:0000256" key="8">
    <source>
        <dbReference type="RuleBase" id="RU003942"/>
    </source>
</evidence>
<dbReference type="Gene3D" id="1.10.3730.20">
    <property type="match status" value="1"/>
</dbReference>
<dbReference type="GO" id="GO:0015220">
    <property type="term" value="F:choline transmembrane transporter activity"/>
    <property type="evidence" value="ECO:0007669"/>
    <property type="project" value="TreeGrafter"/>
</dbReference>
<evidence type="ECO:0000256" key="2">
    <source>
        <dbReference type="ARBA" id="ARBA00022448"/>
    </source>
</evidence>
<dbReference type="PANTHER" id="PTHR30561">
    <property type="entry name" value="SMR FAMILY PROTON-DEPENDENT DRUG EFFLUX TRANSPORTER SUGE"/>
    <property type="match status" value="1"/>
</dbReference>
<evidence type="ECO:0000256" key="5">
    <source>
        <dbReference type="ARBA" id="ARBA00022989"/>
    </source>
</evidence>
<dbReference type="GO" id="GO:0015199">
    <property type="term" value="F:amino-acid betaine transmembrane transporter activity"/>
    <property type="evidence" value="ECO:0007669"/>
    <property type="project" value="TreeGrafter"/>
</dbReference>
<organism evidence="10 11">
    <name type="scientific">Conservatibacter flavescens</name>
    <dbReference type="NCBI Taxonomy" id="28161"/>
    <lineage>
        <taxon>Bacteria</taxon>
        <taxon>Pseudomonadati</taxon>
        <taxon>Pseudomonadota</taxon>
        <taxon>Gammaproteobacteria</taxon>
        <taxon>Pasteurellales</taxon>
        <taxon>Pasteurellaceae</taxon>
        <taxon>Conservatibacter</taxon>
    </lineage>
</organism>
<reference evidence="10 11" key="1">
    <citation type="submission" date="2017-11" db="EMBL/GenBank/DDBJ databases">
        <title>Reclassification of Bisgaard taxon 7 as Conservatibacter flavescens gen. nov., sp. nov.</title>
        <authorList>
            <person name="Christensen H."/>
        </authorList>
    </citation>
    <scope>NUCLEOTIDE SEQUENCE [LARGE SCALE GENOMIC DNA]</scope>
    <source>
        <strain evidence="10 11">7_4</strain>
    </source>
</reference>
<evidence type="ECO:0000256" key="7">
    <source>
        <dbReference type="ARBA" id="ARBA00038032"/>
    </source>
</evidence>
<accession>A0A2M8S2Z9</accession>
<protein>
    <submittedName>
        <fullName evidence="10">QacE family quaternary ammonium compound efflux SMR transporter</fullName>
    </submittedName>
</protein>
<evidence type="ECO:0000256" key="4">
    <source>
        <dbReference type="ARBA" id="ARBA00022692"/>
    </source>
</evidence>
<dbReference type="GO" id="GO:0015297">
    <property type="term" value="F:antiporter activity"/>
    <property type="evidence" value="ECO:0007669"/>
    <property type="project" value="TreeGrafter"/>
</dbReference>
<comment type="subcellular location">
    <subcellularLocation>
        <location evidence="1 8">Cell membrane</location>
        <topology evidence="1 8">Multi-pass membrane protein</topology>
    </subcellularLocation>
</comment>
<dbReference type="AlphaFoldDB" id="A0A2M8S2Z9"/>
<dbReference type="InterPro" id="IPR037185">
    <property type="entry name" value="EmrE-like"/>
</dbReference>
<dbReference type="SUPFAM" id="SSF103481">
    <property type="entry name" value="Multidrug resistance efflux transporter EmrE"/>
    <property type="match status" value="1"/>
</dbReference>
<keyword evidence="5 9" id="KW-1133">Transmembrane helix</keyword>
<evidence type="ECO:0000256" key="1">
    <source>
        <dbReference type="ARBA" id="ARBA00004651"/>
    </source>
</evidence>
<dbReference type="InterPro" id="IPR045324">
    <property type="entry name" value="Small_multidrug_res"/>
</dbReference>
<dbReference type="PANTHER" id="PTHR30561:SF1">
    <property type="entry name" value="MULTIDRUG TRANSPORTER EMRE"/>
    <property type="match status" value="1"/>
</dbReference>
<dbReference type="FunFam" id="1.10.3730.20:FF:000001">
    <property type="entry name" value="Quaternary ammonium compound resistance transporter SugE"/>
    <property type="match status" value="1"/>
</dbReference>
<feature type="transmembrane region" description="Helical" evidence="9">
    <location>
        <begin position="85"/>
        <end position="104"/>
    </location>
</feature>
<keyword evidence="2" id="KW-0813">Transport</keyword>
<name>A0A2M8S2Z9_9PAST</name>
<evidence type="ECO:0000313" key="11">
    <source>
        <dbReference type="Proteomes" id="UP000229329"/>
    </source>
</evidence>
<dbReference type="GO" id="GO:1990961">
    <property type="term" value="P:xenobiotic detoxification by transmembrane export across the plasma membrane"/>
    <property type="evidence" value="ECO:0007669"/>
    <property type="project" value="UniProtKB-ARBA"/>
</dbReference>
<sequence length="110" mass="11772">MMTWILLTISIVIEVIATSLLNASAGFTRPWHTAGALSLYALSFYFASKVMTMLPVGIVYAIWSGMGIVLISAVGVIWFKQKLDVAAIIGIALIISGVAVINLFSKSSVH</sequence>
<keyword evidence="3" id="KW-1003">Cell membrane</keyword>
<dbReference type="GO" id="GO:0031460">
    <property type="term" value="P:glycine betaine transport"/>
    <property type="evidence" value="ECO:0007669"/>
    <property type="project" value="TreeGrafter"/>
</dbReference>
<gene>
    <name evidence="10" type="ORF">CVP05_05725</name>
</gene>
<evidence type="ECO:0000313" key="10">
    <source>
        <dbReference type="EMBL" id="PJG85530.1"/>
    </source>
</evidence>
<dbReference type="RefSeq" id="WP_100288650.1">
    <property type="nucleotide sequence ID" value="NZ_PHHA01000010.1"/>
</dbReference>
<evidence type="ECO:0000256" key="3">
    <source>
        <dbReference type="ARBA" id="ARBA00022475"/>
    </source>
</evidence>
<dbReference type="Proteomes" id="UP000229329">
    <property type="component" value="Unassembled WGS sequence"/>
</dbReference>